<keyword evidence="6" id="KW-1185">Reference proteome</keyword>
<dbReference type="AlphaFoldDB" id="A0AAV2A9S9"/>
<dbReference type="GO" id="GO:0008010">
    <property type="term" value="F:structural constituent of chitin-based larval cuticle"/>
    <property type="evidence" value="ECO:0007669"/>
    <property type="project" value="TreeGrafter"/>
</dbReference>
<dbReference type="Proteomes" id="UP001497382">
    <property type="component" value="Unassembled WGS sequence"/>
</dbReference>
<keyword evidence="4" id="KW-0732">Signal</keyword>
<dbReference type="PANTHER" id="PTHR10380">
    <property type="entry name" value="CUTICLE PROTEIN"/>
    <property type="match status" value="1"/>
</dbReference>
<evidence type="ECO:0008006" key="7">
    <source>
        <dbReference type="Google" id="ProtNLM"/>
    </source>
</evidence>
<name>A0AAV2A9S9_9ARAC</name>
<accession>A0AAV2A9S9</accession>
<protein>
    <recommendedName>
        <fullName evidence="7">Cuticle protein</fullName>
    </recommendedName>
</protein>
<dbReference type="GO" id="GO:0062129">
    <property type="term" value="C:chitin-based extracellular matrix"/>
    <property type="evidence" value="ECO:0007669"/>
    <property type="project" value="TreeGrafter"/>
</dbReference>
<evidence type="ECO:0000313" key="6">
    <source>
        <dbReference type="Proteomes" id="UP001497382"/>
    </source>
</evidence>
<dbReference type="EMBL" id="CAXIEN010000135">
    <property type="protein sequence ID" value="CAL1280719.1"/>
    <property type="molecule type" value="Genomic_DNA"/>
</dbReference>
<evidence type="ECO:0000313" key="5">
    <source>
        <dbReference type="EMBL" id="CAL1280719.1"/>
    </source>
</evidence>
<sequence>MICFAVSMDFKFLFLLMSVVTITISAPVQEDVALAPNVVAEAYNPYGFGYEFGDGQGMVQRRHESSDINGEVKGSYGYTDPNGLYRSVEYTAGVNGYRAIVRSNEPGMGSQDSADVTFLVEPPPPEVIAQQVFPSSSTETFVTEI</sequence>
<dbReference type="Pfam" id="PF00379">
    <property type="entry name" value="Chitin_bind_4"/>
    <property type="match status" value="1"/>
</dbReference>
<keyword evidence="2 3" id="KW-0193">Cuticle</keyword>
<comment type="caution">
    <text evidence="5">The sequence shown here is derived from an EMBL/GenBank/DDBJ whole genome shotgun (WGS) entry which is preliminary data.</text>
</comment>
<evidence type="ECO:0000256" key="1">
    <source>
        <dbReference type="ARBA" id="ARBA00002980"/>
    </source>
</evidence>
<dbReference type="PANTHER" id="PTHR10380:SF235">
    <property type="entry name" value="CUTICULAR PROTEIN 73D, ISOFORM B"/>
    <property type="match status" value="1"/>
</dbReference>
<feature type="signal peptide" evidence="4">
    <location>
        <begin position="1"/>
        <end position="25"/>
    </location>
</feature>
<dbReference type="InterPro" id="IPR000618">
    <property type="entry name" value="Insect_cuticle"/>
</dbReference>
<organism evidence="5 6">
    <name type="scientific">Larinioides sclopetarius</name>
    <dbReference type="NCBI Taxonomy" id="280406"/>
    <lineage>
        <taxon>Eukaryota</taxon>
        <taxon>Metazoa</taxon>
        <taxon>Ecdysozoa</taxon>
        <taxon>Arthropoda</taxon>
        <taxon>Chelicerata</taxon>
        <taxon>Arachnida</taxon>
        <taxon>Araneae</taxon>
        <taxon>Araneomorphae</taxon>
        <taxon>Entelegynae</taxon>
        <taxon>Araneoidea</taxon>
        <taxon>Araneidae</taxon>
        <taxon>Larinioides</taxon>
    </lineage>
</organism>
<reference evidence="5 6" key="1">
    <citation type="submission" date="2024-04" db="EMBL/GenBank/DDBJ databases">
        <authorList>
            <person name="Rising A."/>
            <person name="Reimegard J."/>
            <person name="Sonavane S."/>
            <person name="Akerstrom W."/>
            <person name="Nylinder S."/>
            <person name="Hedman E."/>
            <person name="Kallberg Y."/>
        </authorList>
    </citation>
    <scope>NUCLEOTIDE SEQUENCE [LARGE SCALE GENOMIC DNA]</scope>
</reference>
<dbReference type="PROSITE" id="PS00233">
    <property type="entry name" value="CHIT_BIND_RR_1"/>
    <property type="match status" value="1"/>
</dbReference>
<evidence type="ECO:0000256" key="2">
    <source>
        <dbReference type="ARBA" id="ARBA00022460"/>
    </source>
</evidence>
<dbReference type="InterPro" id="IPR031311">
    <property type="entry name" value="CHIT_BIND_RR_consensus"/>
</dbReference>
<feature type="chain" id="PRO_5043875340" description="Cuticle protein" evidence="4">
    <location>
        <begin position="26"/>
        <end position="145"/>
    </location>
</feature>
<proteinExistence type="predicted"/>
<evidence type="ECO:0000256" key="3">
    <source>
        <dbReference type="PROSITE-ProRule" id="PRU00497"/>
    </source>
</evidence>
<gene>
    <name evidence="5" type="ORF">LARSCL_LOCUS11133</name>
</gene>
<comment type="function">
    <text evidence="1">Component of the rigid cuticle of the spider.</text>
</comment>
<dbReference type="PROSITE" id="PS51155">
    <property type="entry name" value="CHIT_BIND_RR_2"/>
    <property type="match status" value="1"/>
</dbReference>
<evidence type="ECO:0000256" key="4">
    <source>
        <dbReference type="SAM" id="SignalP"/>
    </source>
</evidence>
<dbReference type="InterPro" id="IPR050468">
    <property type="entry name" value="Cuticle_Struct_Prot"/>
</dbReference>